<evidence type="ECO:0000313" key="2">
    <source>
        <dbReference type="EMBL" id="TYK27243.1"/>
    </source>
</evidence>
<proteinExistence type="predicted"/>
<evidence type="ECO:0000256" key="1">
    <source>
        <dbReference type="SAM" id="MobiDB-lite"/>
    </source>
</evidence>
<sequence>MTAPSPPPIKTYKAAAQSQPNEPSKNEVIFQFTGYHYGGFIGSSNRTDRGLNLQAARLKVNTNNHGLIPTRLILPKELGGTEITVKIRGVPTTTNRLGMMAAKSNGAVKDSSELAAAHIKFNSAVTNLGHPTRQKKKSPTVSLLNQPVYSHSPDSQPFELSTDFPNLPSMAMVTFQNGFSDLQEGSRHMATPTNQPQTFSDMASILLQHGLCVMAIPSLPSPKAKKPCTGQQQTE</sequence>
<accession>A0A5D3DUB2</accession>
<dbReference type="AlphaFoldDB" id="A0A5D3DUB2"/>
<gene>
    <name evidence="2" type="ORF">E5676_scaffold244G00040</name>
</gene>
<reference evidence="2 3" key="1">
    <citation type="submission" date="2019-08" db="EMBL/GenBank/DDBJ databases">
        <title>Draft genome sequences of two oriental melons (Cucumis melo L. var makuwa).</title>
        <authorList>
            <person name="Kwon S.-Y."/>
        </authorList>
    </citation>
    <scope>NUCLEOTIDE SEQUENCE [LARGE SCALE GENOMIC DNA]</scope>
    <source>
        <strain evidence="3">cv. Chang Bougi</strain>
        <tissue evidence="2">Leaf</tissue>
    </source>
</reference>
<organism evidence="2 3">
    <name type="scientific">Cucumis melo var. makuwa</name>
    <name type="common">Oriental melon</name>
    <dbReference type="NCBI Taxonomy" id="1194695"/>
    <lineage>
        <taxon>Eukaryota</taxon>
        <taxon>Viridiplantae</taxon>
        <taxon>Streptophyta</taxon>
        <taxon>Embryophyta</taxon>
        <taxon>Tracheophyta</taxon>
        <taxon>Spermatophyta</taxon>
        <taxon>Magnoliopsida</taxon>
        <taxon>eudicotyledons</taxon>
        <taxon>Gunneridae</taxon>
        <taxon>Pentapetalae</taxon>
        <taxon>rosids</taxon>
        <taxon>fabids</taxon>
        <taxon>Cucurbitales</taxon>
        <taxon>Cucurbitaceae</taxon>
        <taxon>Benincaseae</taxon>
        <taxon>Cucumis</taxon>
    </lineage>
</organism>
<protein>
    <submittedName>
        <fullName evidence="2">Uncharacterized protein</fullName>
    </submittedName>
</protein>
<dbReference type="EMBL" id="SSTD01002870">
    <property type="protein sequence ID" value="TYK27243.1"/>
    <property type="molecule type" value="Genomic_DNA"/>
</dbReference>
<dbReference type="Proteomes" id="UP000321947">
    <property type="component" value="Unassembled WGS sequence"/>
</dbReference>
<comment type="caution">
    <text evidence="2">The sequence shown here is derived from an EMBL/GenBank/DDBJ whole genome shotgun (WGS) entry which is preliminary data.</text>
</comment>
<evidence type="ECO:0000313" key="3">
    <source>
        <dbReference type="Proteomes" id="UP000321947"/>
    </source>
</evidence>
<name>A0A5D3DUB2_CUCMM</name>
<feature type="region of interest" description="Disordered" evidence="1">
    <location>
        <begin position="1"/>
        <end position="24"/>
    </location>
</feature>